<gene>
    <name evidence="2" type="ORF">HID58_079437</name>
</gene>
<dbReference type="InterPro" id="IPR004993">
    <property type="entry name" value="GH3"/>
</dbReference>
<dbReference type="Pfam" id="PF23572">
    <property type="entry name" value="GH3_C"/>
    <property type="match status" value="1"/>
</dbReference>
<dbReference type="PANTHER" id="PTHR31901">
    <property type="entry name" value="GH3 DOMAIN-CONTAINING PROTEIN"/>
    <property type="match status" value="1"/>
</dbReference>
<keyword evidence="3" id="KW-1185">Reference proteome</keyword>
<dbReference type="PANTHER" id="PTHR31901:SF52">
    <property type="entry name" value="AUXIN-RESPONSIVE GH3 FAMILY PROTEIN"/>
    <property type="match status" value="1"/>
</dbReference>
<feature type="domain" description="GH3 C-terminal" evidence="1">
    <location>
        <begin position="2"/>
        <end position="47"/>
    </location>
</feature>
<dbReference type="Proteomes" id="UP000824890">
    <property type="component" value="Unassembled WGS sequence"/>
</dbReference>
<reference evidence="2 3" key="1">
    <citation type="submission" date="2021-05" db="EMBL/GenBank/DDBJ databases">
        <title>Genome Assembly of Synthetic Allotetraploid Brassica napus Reveals Homoeologous Exchanges between Subgenomes.</title>
        <authorList>
            <person name="Davis J.T."/>
        </authorList>
    </citation>
    <scope>NUCLEOTIDE SEQUENCE [LARGE SCALE GENOMIC DNA]</scope>
    <source>
        <strain evidence="3">cv. Da-Ae</strain>
        <tissue evidence="2">Seedling</tissue>
    </source>
</reference>
<accession>A0ABQ7Y4R4</accession>
<name>A0ABQ7Y4R4_BRANA</name>
<comment type="caution">
    <text evidence="2">The sequence shown here is derived from an EMBL/GenBank/DDBJ whole genome shotgun (WGS) entry which is preliminary data.</text>
</comment>
<protein>
    <recommendedName>
        <fullName evidence="1">GH3 C-terminal domain-containing protein</fullName>
    </recommendedName>
</protein>
<dbReference type="InterPro" id="IPR055378">
    <property type="entry name" value="GH3_C"/>
</dbReference>
<evidence type="ECO:0000313" key="2">
    <source>
        <dbReference type="EMBL" id="KAH0862226.1"/>
    </source>
</evidence>
<proteinExistence type="predicted"/>
<organism evidence="2 3">
    <name type="scientific">Brassica napus</name>
    <name type="common">Rape</name>
    <dbReference type="NCBI Taxonomy" id="3708"/>
    <lineage>
        <taxon>Eukaryota</taxon>
        <taxon>Viridiplantae</taxon>
        <taxon>Streptophyta</taxon>
        <taxon>Embryophyta</taxon>
        <taxon>Tracheophyta</taxon>
        <taxon>Spermatophyta</taxon>
        <taxon>Magnoliopsida</taxon>
        <taxon>eudicotyledons</taxon>
        <taxon>Gunneridae</taxon>
        <taxon>Pentapetalae</taxon>
        <taxon>rosids</taxon>
        <taxon>malvids</taxon>
        <taxon>Brassicales</taxon>
        <taxon>Brassicaceae</taxon>
        <taxon>Brassiceae</taxon>
        <taxon>Brassica</taxon>
    </lineage>
</organism>
<sequence length="89" mass="9796">MRELGLIGALEIRVVQQGTSDSLIDFFISLGASIAQYKTPCCINSSEALAVLENRVLAQVFDKCPRLIYLSIYNNKVNLPLSTSVHVII</sequence>
<evidence type="ECO:0000259" key="1">
    <source>
        <dbReference type="Pfam" id="PF23572"/>
    </source>
</evidence>
<evidence type="ECO:0000313" key="3">
    <source>
        <dbReference type="Proteomes" id="UP000824890"/>
    </source>
</evidence>
<dbReference type="EMBL" id="JAGKQM010000018">
    <property type="protein sequence ID" value="KAH0862226.1"/>
    <property type="molecule type" value="Genomic_DNA"/>
</dbReference>